<evidence type="ECO:0008006" key="3">
    <source>
        <dbReference type="Google" id="ProtNLM"/>
    </source>
</evidence>
<accession>A0A850NT18</accession>
<dbReference type="Gene3D" id="3.30.1200.10">
    <property type="entry name" value="YggU-like"/>
    <property type="match status" value="1"/>
</dbReference>
<dbReference type="SUPFAM" id="SSF69786">
    <property type="entry name" value="YggU-like"/>
    <property type="match status" value="1"/>
</dbReference>
<dbReference type="EMBL" id="JABXXQ010000250">
    <property type="protein sequence ID" value="NVN30936.1"/>
    <property type="molecule type" value="Genomic_DNA"/>
</dbReference>
<name>A0A850NT18_9PROT</name>
<feature type="non-terminal residue" evidence="1">
    <location>
        <position position="1"/>
    </location>
</feature>
<proteinExistence type="predicted"/>
<evidence type="ECO:0000313" key="2">
    <source>
        <dbReference type="Proteomes" id="UP000565205"/>
    </source>
</evidence>
<sequence>RASEAVCRALAASLDLPARSVSLRSGGASREKLLFVAAAAERVGPLLDALAERNSP</sequence>
<dbReference type="InterPro" id="IPR036591">
    <property type="entry name" value="YggU-like_sf"/>
</dbReference>
<protein>
    <recommendedName>
        <fullName evidence="3">DUF167 domain-containing protein</fullName>
    </recommendedName>
</protein>
<organism evidence="1 2">
    <name type="scientific">Endobacter medicaginis</name>
    <dbReference type="NCBI Taxonomy" id="1181271"/>
    <lineage>
        <taxon>Bacteria</taxon>
        <taxon>Pseudomonadati</taxon>
        <taxon>Pseudomonadota</taxon>
        <taxon>Alphaproteobacteria</taxon>
        <taxon>Acetobacterales</taxon>
        <taxon>Acetobacteraceae</taxon>
        <taxon>Endobacter</taxon>
    </lineage>
</organism>
<reference evidence="1 2" key="1">
    <citation type="submission" date="2020-06" db="EMBL/GenBank/DDBJ databases">
        <title>Description of novel acetic acid bacteria.</title>
        <authorList>
            <person name="Sombolestani A."/>
        </authorList>
    </citation>
    <scope>NUCLEOTIDE SEQUENCE [LARGE SCALE GENOMIC DNA]</scope>
    <source>
        <strain evidence="1 2">LMG 26838</strain>
    </source>
</reference>
<evidence type="ECO:0000313" key="1">
    <source>
        <dbReference type="EMBL" id="NVN30936.1"/>
    </source>
</evidence>
<comment type="caution">
    <text evidence="1">The sequence shown here is derived from an EMBL/GenBank/DDBJ whole genome shotgun (WGS) entry which is preliminary data.</text>
</comment>
<dbReference type="AlphaFoldDB" id="A0A850NT18"/>
<gene>
    <name evidence="1" type="ORF">HUK83_11405</name>
</gene>
<dbReference type="Proteomes" id="UP000565205">
    <property type="component" value="Unassembled WGS sequence"/>
</dbReference>